<dbReference type="NCBIfam" id="NF033233">
    <property type="entry name" value="twin_helix"/>
    <property type="match status" value="1"/>
</dbReference>
<evidence type="ECO:0000256" key="1">
    <source>
        <dbReference type="ARBA" id="ARBA00022692"/>
    </source>
</evidence>
<feature type="transmembrane region" description="Helical" evidence="4">
    <location>
        <begin position="46"/>
        <end position="63"/>
    </location>
</feature>
<evidence type="ECO:0000256" key="2">
    <source>
        <dbReference type="ARBA" id="ARBA00022989"/>
    </source>
</evidence>
<keyword evidence="7" id="KW-1185">Reference proteome</keyword>
<evidence type="ECO:0000313" key="7">
    <source>
        <dbReference type="Proteomes" id="UP001595615"/>
    </source>
</evidence>
<dbReference type="EMBL" id="JBHRXV010000014">
    <property type="protein sequence ID" value="MFC3714349.1"/>
    <property type="molecule type" value="Genomic_DNA"/>
</dbReference>
<evidence type="ECO:0000256" key="4">
    <source>
        <dbReference type="SAM" id="Phobius"/>
    </source>
</evidence>
<dbReference type="Proteomes" id="UP001595615">
    <property type="component" value="Unassembled WGS sequence"/>
</dbReference>
<keyword evidence="3 4" id="KW-0472">Membrane</keyword>
<dbReference type="RefSeq" id="WP_380863783.1">
    <property type="nucleotide sequence ID" value="NZ_JBHRXV010000014.1"/>
</dbReference>
<feature type="transmembrane region" description="Helical" evidence="4">
    <location>
        <begin position="6"/>
        <end position="25"/>
    </location>
</feature>
<dbReference type="Pfam" id="PF04588">
    <property type="entry name" value="HIG_1_N"/>
    <property type="match status" value="1"/>
</dbReference>
<gene>
    <name evidence="6" type="ORF">ACFOMD_17405</name>
</gene>
<protein>
    <submittedName>
        <fullName evidence="6">Twin transmembrane helix small protein</fullName>
    </submittedName>
</protein>
<evidence type="ECO:0000313" key="6">
    <source>
        <dbReference type="EMBL" id="MFC3714349.1"/>
    </source>
</evidence>
<evidence type="ECO:0000259" key="5">
    <source>
        <dbReference type="PROSITE" id="PS51503"/>
    </source>
</evidence>
<comment type="caution">
    <text evidence="6">The sequence shown here is derived from an EMBL/GenBank/DDBJ whole genome shotgun (WGS) entry which is preliminary data.</text>
</comment>
<accession>A0ABV7XE21</accession>
<organism evidence="6 7">
    <name type="scientific">Sphingoaurantiacus capsulatus</name>
    <dbReference type="NCBI Taxonomy" id="1771310"/>
    <lineage>
        <taxon>Bacteria</taxon>
        <taxon>Pseudomonadati</taxon>
        <taxon>Pseudomonadota</taxon>
        <taxon>Alphaproteobacteria</taxon>
        <taxon>Sphingomonadales</taxon>
        <taxon>Sphingosinicellaceae</taxon>
        <taxon>Sphingoaurantiacus</taxon>
    </lineage>
</organism>
<evidence type="ECO:0000256" key="3">
    <source>
        <dbReference type="ARBA" id="ARBA00023136"/>
    </source>
</evidence>
<feature type="domain" description="HIG1" evidence="5">
    <location>
        <begin position="1"/>
        <end position="67"/>
    </location>
</feature>
<proteinExistence type="predicted"/>
<dbReference type="InterPro" id="IPR007667">
    <property type="entry name" value="Hypoxia_induced_domain"/>
</dbReference>
<keyword evidence="1 4" id="KW-0812">Transmembrane</keyword>
<keyword evidence="2 4" id="KW-1133">Transmembrane helix</keyword>
<name>A0ABV7XE21_9SPHN</name>
<sequence>MNTFIIVLIVLAAITTAVVLVRGIINMAQGKDIGGKQSNKLMSYRVAFQLLTILLVLALFLLARGGD</sequence>
<dbReference type="PROSITE" id="PS51503">
    <property type="entry name" value="HIG1"/>
    <property type="match status" value="1"/>
</dbReference>
<reference evidence="7" key="1">
    <citation type="journal article" date="2019" name="Int. J. Syst. Evol. Microbiol.">
        <title>The Global Catalogue of Microorganisms (GCM) 10K type strain sequencing project: providing services to taxonomists for standard genome sequencing and annotation.</title>
        <authorList>
            <consortium name="The Broad Institute Genomics Platform"/>
            <consortium name="The Broad Institute Genome Sequencing Center for Infectious Disease"/>
            <person name="Wu L."/>
            <person name="Ma J."/>
        </authorList>
    </citation>
    <scope>NUCLEOTIDE SEQUENCE [LARGE SCALE GENOMIC DNA]</scope>
    <source>
        <strain evidence="7">KCTC 42644</strain>
    </source>
</reference>